<dbReference type="SUPFAM" id="SSF51735">
    <property type="entry name" value="NAD(P)-binding Rossmann-fold domains"/>
    <property type="match status" value="1"/>
</dbReference>
<dbReference type="EC" id="5.1.3.2" evidence="14"/>
<feature type="transmembrane region" description="Helical" evidence="10">
    <location>
        <begin position="530"/>
        <end position="551"/>
    </location>
</feature>
<evidence type="ECO:0000256" key="4">
    <source>
        <dbReference type="ARBA" id="ARBA00022719"/>
    </source>
</evidence>
<name>A0ABY5ML87_9HYPH</name>
<dbReference type="Pfam" id="PF01370">
    <property type="entry name" value="Epimerase"/>
    <property type="match status" value="1"/>
</dbReference>
<keyword evidence="8" id="KW-1015">Disulfide bond</keyword>
<keyword evidence="14" id="KW-0413">Isomerase</keyword>
<protein>
    <submittedName>
        <fullName evidence="14">UDP-glucose 4-epimerase</fullName>
        <ecNumber evidence="14">5.1.3.2</ecNumber>
    </submittedName>
</protein>
<feature type="transmembrane region" description="Helical" evidence="10">
    <location>
        <begin position="458"/>
        <end position="478"/>
    </location>
</feature>
<evidence type="ECO:0000313" key="14">
    <source>
        <dbReference type="EMBL" id="UUP18123.1"/>
    </source>
</evidence>
<keyword evidence="5 10" id="KW-1133">Transmembrane helix</keyword>
<evidence type="ECO:0000256" key="9">
    <source>
        <dbReference type="ARBA" id="ARBA00023284"/>
    </source>
</evidence>
<feature type="domain" description="Vitamin K epoxide reductase" evidence="13">
    <location>
        <begin position="535"/>
        <end position="667"/>
    </location>
</feature>
<evidence type="ECO:0000256" key="6">
    <source>
        <dbReference type="ARBA" id="ARBA00023002"/>
    </source>
</evidence>
<keyword evidence="15" id="KW-1185">Reference proteome</keyword>
<evidence type="ECO:0000256" key="3">
    <source>
        <dbReference type="ARBA" id="ARBA00022692"/>
    </source>
</evidence>
<keyword evidence="9" id="KW-0676">Redox-active center</keyword>
<dbReference type="Pfam" id="PF03779">
    <property type="entry name" value="SPW"/>
    <property type="match status" value="2"/>
</dbReference>
<evidence type="ECO:0000259" key="13">
    <source>
        <dbReference type="Pfam" id="PF07884"/>
    </source>
</evidence>
<accession>A0ABY5ML87</accession>
<dbReference type="PANTHER" id="PTHR43245">
    <property type="entry name" value="BIFUNCTIONAL POLYMYXIN RESISTANCE PROTEIN ARNA"/>
    <property type="match status" value="1"/>
</dbReference>
<feature type="domain" description="NAD-dependent epimerase/dehydratase" evidence="11">
    <location>
        <begin position="8"/>
        <end position="231"/>
    </location>
</feature>
<feature type="domain" description="SPW repeat-containing integral membrane" evidence="12">
    <location>
        <begin position="729"/>
        <end position="820"/>
    </location>
</feature>
<dbReference type="GO" id="GO:0003978">
    <property type="term" value="F:UDP-glucose 4-epimerase activity"/>
    <property type="evidence" value="ECO:0007669"/>
    <property type="project" value="UniProtKB-EC"/>
</dbReference>
<feature type="domain" description="SPW repeat-containing integral membrane" evidence="12">
    <location>
        <begin position="433"/>
        <end position="499"/>
    </location>
</feature>
<dbReference type="InterPro" id="IPR001509">
    <property type="entry name" value="Epimerase_deHydtase"/>
</dbReference>
<evidence type="ECO:0000256" key="5">
    <source>
        <dbReference type="ARBA" id="ARBA00022989"/>
    </source>
</evidence>
<proteinExistence type="inferred from homology"/>
<keyword evidence="4" id="KW-0874">Quinone</keyword>
<dbReference type="InterPro" id="IPR050177">
    <property type="entry name" value="Lipid_A_modif_metabolic_enz"/>
</dbReference>
<evidence type="ECO:0000259" key="11">
    <source>
        <dbReference type="Pfam" id="PF01370"/>
    </source>
</evidence>
<keyword evidence="7 10" id="KW-0472">Membrane</keyword>
<dbReference type="Pfam" id="PF07884">
    <property type="entry name" value="VKOR"/>
    <property type="match status" value="1"/>
</dbReference>
<feature type="transmembrane region" description="Helical" evidence="10">
    <location>
        <begin position="382"/>
        <end position="405"/>
    </location>
</feature>
<gene>
    <name evidence="14" type="primary">galE_2</name>
    <name evidence="14" type="ORF">NTH_02603</name>
</gene>
<dbReference type="InterPro" id="IPR012932">
    <property type="entry name" value="VKOR"/>
</dbReference>
<keyword evidence="6" id="KW-0560">Oxidoreductase</keyword>
<dbReference type="InterPro" id="IPR036291">
    <property type="entry name" value="NAD(P)-bd_dom_sf"/>
</dbReference>
<feature type="transmembrane region" description="Helical" evidence="10">
    <location>
        <begin position="646"/>
        <end position="668"/>
    </location>
</feature>
<evidence type="ECO:0000259" key="12">
    <source>
        <dbReference type="Pfam" id="PF03779"/>
    </source>
</evidence>
<evidence type="ECO:0000256" key="2">
    <source>
        <dbReference type="ARBA" id="ARBA00006214"/>
    </source>
</evidence>
<sequence length="838" mass="93129">MAEKRDTVIITGGSGFLGRALIARLRGQFDVISLDLKAAKGGPEPDLFVEIDLTSDSSVKEAFERVREHAGDRIASVVHLAAYFDLTGEPDPKYDEITVGGTGRLLDALQRFEVEQFVFASTMLVHEAARPGERIDESRPLDPKLPYRASKVKTEQMIRQRRGSIPVVYLRPAGVYDDRCSNTFLAHQISRIYERNPKARVYPGDLETGQSFLHVDDLAEGMLKLVERRKELPAELPLLLGEPEAIGYGEMQREIGLLIHGEPWETWPVPKTLAKTGAWVEEEVLDEDPFIKPWMVDIADDHYALDVTRAKTLLDWEPRRSLRETLPRMIEALKADPAGWYRANKLNASKVAGQRPTGHTGHSGKAMHEHMRRMADMRLHMLWVHFLVIALGAWLLTSPFQFGLFNPEMAGNAARDVTQERGLWEPALRNAITGWNQIACGLLLILFGSLALNSRFKWAQWGTTVVGLWLLFAPLFFWTPSAAAYANDTIVGALAIAFSVLVPMMPGMSHEGMMDENDVPAGWTYSPSSWLQRLPIIALGLFGFFIARYLAAYQLGHIDHIWEPFFSGRGTQNGTEHIITSDVSRAWPIPDAGLGATSYMIEALMGVMGSSKRWRTMPWMVAFFFILVVPLGGVSIFFIVIQPIMIGTYCTLCLIAAFAMLVMIPLTVDEVVAMGQYMMRSQRAGRPLIRTFLQGGPDTGGKVDERARFGDPLRKQAEASVWGVTVPWTLVASSVLGAWLMFSRLMFGAEGGVADSDHLVGAMIITVAVIAMAEVARPLRFLNVLFGLWLIAAPWMLSGAAAGAAWNDVICGLLVITLSLPRGTRSNEHYGSWDRYVF</sequence>
<dbReference type="Gene3D" id="3.40.50.720">
    <property type="entry name" value="NAD(P)-binding Rossmann-like Domain"/>
    <property type="match status" value="1"/>
</dbReference>
<dbReference type="InterPro" id="IPR005530">
    <property type="entry name" value="SPW"/>
</dbReference>
<feature type="transmembrane region" description="Helical" evidence="10">
    <location>
        <begin position="758"/>
        <end position="776"/>
    </location>
</feature>
<feature type="transmembrane region" description="Helical" evidence="10">
    <location>
        <begin position="490"/>
        <end position="510"/>
    </location>
</feature>
<dbReference type="Proteomes" id="UP001342418">
    <property type="component" value="Chromosome"/>
</dbReference>
<comment type="subcellular location">
    <subcellularLocation>
        <location evidence="1">Membrane</location>
        <topology evidence="1">Multi-pass membrane protein</topology>
    </subcellularLocation>
</comment>
<evidence type="ECO:0000256" key="1">
    <source>
        <dbReference type="ARBA" id="ARBA00004141"/>
    </source>
</evidence>
<feature type="transmembrane region" description="Helical" evidence="10">
    <location>
        <begin position="721"/>
        <end position="742"/>
    </location>
</feature>
<evidence type="ECO:0000256" key="7">
    <source>
        <dbReference type="ARBA" id="ARBA00023136"/>
    </source>
</evidence>
<evidence type="ECO:0000256" key="8">
    <source>
        <dbReference type="ARBA" id="ARBA00023157"/>
    </source>
</evidence>
<dbReference type="RefSeq" id="WP_338530386.1">
    <property type="nucleotide sequence ID" value="NZ_CP030941.1"/>
</dbReference>
<dbReference type="InterPro" id="IPR038354">
    <property type="entry name" value="VKOR_sf"/>
</dbReference>
<feature type="transmembrane region" description="Helical" evidence="10">
    <location>
        <begin position="431"/>
        <end position="452"/>
    </location>
</feature>
<keyword evidence="3 10" id="KW-0812">Transmembrane</keyword>
<evidence type="ECO:0000256" key="10">
    <source>
        <dbReference type="SAM" id="Phobius"/>
    </source>
</evidence>
<comment type="similarity">
    <text evidence="2">Belongs to the VKOR family.</text>
</comment>
<reference evidence="14 15" key="1">
    <citation type="submission" date="2018-07" db="EMBL/GenBank/DDBJ databases">
        <title>Genome sequence of Nitratireductor thuwali#1536.</title>
        <authorList>
            <person name="Michoud G."/>
            <person name="Merlino G."/>
            <person name="Sefrji F.O."/>
            <person name="Daffonchio D."/>
        </authorList>
    </citation>
    <scope>NUCLEOTIDE SEQUENCE [LARGE SCALE GENOMIC DNA]</scope>
    <source>
        <strain evidence="15">Nit1536</strain>
    </source>
</reference>
<dbReference type="CDD" id="cd12919">
    <property type="entry name" value="VKOR_2"/>
    <property type="match status" value="1"/>
</dbReference>
<feature type="transmembrane region" description="Helical" evidence="10">
    <location>
        <begin position="619"/>
        <end position="640"/>
    </location>
</feature>
<evidence type="ECO:0000313" key="15">
    <source>
        <dbReference type="Proteomes" id="UP001342418"/>
    </source>
</evidence>
<dbReference type="EMBL" id="CP030941">
    <property type="protein sequence ID" value="UUP18123.1"/>
    <property type="molecule type" value="Genomic_DNA"/>
</dbReference>
<feature type="transmembrane region" description="Helical" evidence="10">
    <location>
        <begin position="781"/>
        <end position="797"/>
    </location>
</feature>
<organism evidence="14 15">
    <name type="scientific">Nitratireductor thuwali</name>
    <dbReference type="NCBI Taxonomy" id="2267699"/>
    <lineage>
        <taxon>Bacteria</taxon>
        <taxon>Pseudomonadati</taxon>
        <taxon>Pseudomonadota</taxon>
        <taxon>Alphaproteobacteria</taxon>
        <taxon>Hyphomicrobiales</taxon>
        <taxon>Phyllobacteriaceae</taxon>
        <taxon>Nitratireductor</taxon>
    </lineage>
</organism>
<dbReference type="Gene3D" id="1.20.1440.130">
    <property type="entry name" value="VKOR domain"/>
    <property type="match status" value="1"/>
</dbReference>